<dbReference type="InterPro" id="IPR029063">
    <property type="entry name" value="SAM-dependent_MTases_sf"/>
</dbReference>
<name>A0ABW5D695_9BACT</name>
<gene>
    <name evidence="2" type="ORF">ACFSSA_04140</name>
</gene>
<dbReference type="Pfam" id="PF05050">
    <property type="entry name" value="Methyltransf_21"/>
    <property type="match status" value="1"/>
</dbReference>
<keyword evidence="3" id="KW-1185">Reference proteome</keyword>
<dbReference type="InterPro" id="IPR006342">
    <property type="entry name" value="FkbM_mtfrase"/>
</dbReference>
<evidence type="ECO:0000313" key="3">
    <source>
        <dbReference type="Proteomes" id="UP001597375"/>
    </source>
</evidence>
<sequence length="239" mass="27009">MTWKQQIVKVFNNLGYDLRRYRPDTHSLARRKAQMKLYGVDLVIDVGANAGQFGEELRHNGYLGEIYSFEPLNDAFSVLESVASRSKDWRVKNCALGAERGTSIIHVSGNSFSSSLLDMLPSHEEAAPDSKYVRDQEIQVETLDDLLPEISQADRSIWLKIDTQGFEHQVISGAVKSLHRIHTIQMEISLTPLYSGALNIQEMITLMADHGYGIIDIEPEFCDQTTGRLLQANITFHRD</sequence>
<dbReference type="NCBIfam" id="TIGR01444">
    <property type="entry name" value="fkbM_fam"/>
    <property type="match status" value="1"/>
</dbReference>
<organism evidence="2 3">
    <name type="scientific">Luteolibacter algae</name>
    <dbReference type="NCBI Taxonomy" id="454151"/>
    <lineage>
        <taxon>Bacteria</taxon>
        <taxon>Pseudomonadati</taxon>
        <taxon>Verrucomicrobiota</taxon>
        <taxon>Verrucomicrobiia</taxon>
        <taxon>Verrucomicrobiales</taxon>
        <taxon>Verrucomicrobiaceae</taxon>
        <taxon>Luteolibacter</taxon>
    </lineage>
</organism>
<evidence type="ECO:0000259" key="1">
    <source>
        <dbReference type="Pfam" id="PF05050"/>
    </source>
</evidence>
<feature type="domain" description="Methyltransferase FkbM" evidence="1">
    <location>
        <begin position="45"/>
        <end position="212"/>
    </location>
</feature>
<keyword evidence="2" id="KW-0489">Methyltransferase</keyword>
<reference evidence="3" key="1">
    <citation type="journal article" date="2019" name="Int. J. Syst. Evol. Microbiol.">
        <title>The Global Catalogue of Microorganisms (GCM) 10K type strain sequencing project: providing services to taxonomists for standard genome sequencing and annotation.</title>
        <authorList>
            <consortium name="The Broad Institute Genomics Platform"/>
            <consortium name="The Broad Institute Genome Sequencing Center for Infectious Disease"/>
            <person name="Wu L."/>
            <person name="Ma J."/>
        </authorList>
    </citation>
    <scope>NUCLEOTIDE SEQUENCE [LARGE SCALE GENOMIC DNA]</scope>
    <source>
        <strain evidence="3">CGMCC 4.7106</strain>
    </source>
</reference>
<dbReference type="InterPro" id="IPR053188">
    <property type="entry name" value="FkbM_Methyltransferase"/>
</dbReference>
<dbReference type="RefSeq" id="WP_386818580.1">
    <property type="nucleotide sequence ID" value="NZ_JBHUIT010000002.1"/>
</dbReference>
<keyword evidence="2" id="KW-0808">Transferase</keyword>
<protein>
    <submittedName>
        <fullName evidence="2">FkbM family methyltransferase</fullName>
    </submittedName>
</protein>
<dbReference type="PANTHER" id="PTHR36973:SF4">
    <property type="entry name" value="NODULATION PROTEIN"/>
    <property type="match status" value="1"/>
</dbReference>
<evidence type="ECO:0000313" key="2">
    <source>
        <dbReference type="EMBL" id="MFD2255858.1"/>
    </source>
</evidence>
<dbReference type="PANTHER" id="PTHR36973">
    <property type="entry name" value="SLL1456 PROTEIN-RELATED"/>
    <property type="match status" value="1"/>
</dbReference>
<accession>A0ABW5D695</accession>
<dbReference type="Proteomes" id="UP001597375">
    <property type="component" value="Unassembled WGS sequence"/>
</dbReference>
<proteinExistence type="predicted"/>
<dbReference type="SUPFAM" id="SSF53335">
    <property type="entry name" value="S-adenosyl-L-methionine-dependent methyltransferases"/>
    <property type="match status" value="1"/>
</dbReference>
<dbReference type="EMBL" id="JBHUIT010000002">
    <property type="protein sequence ID" value="MFD2255858.1"/>
    <property type="molecule type" value="Genomic_DNA"/>
</dbReference>
<dbReference type="Gene3D" id="3.40.50.150">
    <property type="entry name" value="Vaccinia Virus protein VP39"/>
    <property type="match status" value="1"/>
</dbReference>
<dbReference type="GO" id="GO:0008168">
    <property type="term" value="F:methyltransferase activity"/>
    <property type="evidence" value="ECO:0007669"/>
    <property type="project" value="UniProtKB-KW"/>
</dbReference>
<comment type="caution">
    <text evidence="2">The sequence shown here is derived from an EMBL/GenBank/DDBJ whole genome shotgun (WGS) entry which is preliminary data.</text>
</comment>
<dbReference type="GO" id="GO:0032259">
    <property type="term" value="P:methylation"/>
    <property type="evidence" value="ECO:0007669"/>
    <property type="project" value="UniProtKB-KW"/>
</dbReference>